<dbReference type="InterPro" id="IPR023210">
    <property type="entry name" value="NADP_OxRdtase_dom"/>
</dbReference>
<dbReference type="PANTHER" id="PTHR42686">
    <property type="entry name" value="GH17980P-RELATED"/>
    <property type="match status" value="1"/>
</dbReference>
<dbReference type="PANTHER" id="PTHR42686:SF1">
    <property type="entry name" value="GH17980P-RELATED"/>
    <property type="match status" value="1"/>
</dbReference>
<dbReference type="AlphaFoldDB" id="A0A382XMA3"/>
<protein>
    <recommendedName>
        <fullName evidence="1">NADP-dependent oxidoreductase domain-containing protein</fullName>
    </recommendedName>
</protein>
<proteinExistence type="predicted"/>
<organism evidence="2">
    <name type="scientific">marine metagenome</name>
    <dbReference type="NCBI Taxonomy" id="408172"/>
    <lineage>
        <taxon>unclassified sequences</taxon>
        <taxon>metagenomes</taxon>
        <taxon>ecological metagenomes</taxon>
    </lineage>
</organism>
<dbReference type="SUPFAM" id="SSF51430">
    <property type="entry name" value="NAD(P)-linked oxidoreductase"/>
    <property type="match status" value="1"/>
</dbReference>
<dbReference type="GO" id="GO:0005829">
    <property type="term" value="C:cytosol"/>
    <property type="evidence" value="ECO:0007669"/>
    <property type="project" value="TreeGrafter"/>
</dbReference>
<sequence>MKPFARLGSTDLQVSRHGFGAARIGDGAPLDQIEALFDSLLDLGITFIDTADCYAHSEELIGRYLGNRIGEFVIATKCGCITDGEQGEEYSRPVIERSIDRSLERMGLECLDLVFLHTCSA</sequence>
<dbReference type="InterPro" id="IPR020471">
    <property type="entry name" value="AKR"/>
</dbReference>
<gene>
    <name evidence="2" type="ORF">METZ01_LOCUS424589</name>
</gene>
<reference evidence="2" key="1">
    <citation type="submission" date="2018-05" db="EMBL/GenBank/DDBJ databases">
        <authorList>
            <person name="Lanie J.A."/>
            <person name="Ng W.-L."/>
            <person name="Kazmierczak K.M."/>
            <person name="Andrzejewski T.M."/>
            <person name="Davidsen T.M."/>
            <person name="Wayne K.J."/>
            <person name="Tettelin H."/>
            <person name="Glass J.I."/>
            <person name="Rusch D."/>
            <person name="Podicherti R."/>
            <person name="Tsui H.-C.T."/>
            <person name="Winkler M.E."/>
        </authorList>
    </citation>
    <scope>NUCLEOTIDE SEQUENCE</scope>
</reference>
<dbReference type="EMBL" id="UINC01168618">
    <property type="protein sequence ID" value="SVD71735.1"/>
    <property type="molecule type" value="Genomic_DNA"/>
</dbReference>
<evidence type="ECO:0000313" key="2">
    <source>
        <dbReference type="EMBL" id="SVD71735.1"/>
    </source>
</evidence>
<dbReference type="Gene3D" id="3.20.20.100">
    <property type="entry name" value="NADP-dependent oxidoreductase domain"/>
    <property type="match status" value="1"/>
</dbReference>
<dbReference type="InterPro" id="IPR036812">
    <property type="entry name" value="NAD(P)_OxRdtase_dom_sf"/>
</dbReference>
<feature type="non-terminal residue" evidence="2">
    <location>
        <position position="121"/>
    </location>
</feature>
<feature type="domain" description="NADP-dependent oxidoreductase" evidence="1">
    <location>
        <begin position="18"/>
        <end position="118"/>
    </location>
</feature>
<dbReference type="Pfam" id="PF00248">
    <property type="entry name" value="Aldo_ket_red"/>
    <property type="match status" value="1"/>
</dbReference>
<evidence type="ECO:0000259" key="1">
    <source>
        <dbReference type="Pfam" id="PF00248"/>
    </source>
</evidence>
<name>A0A382XMA3_9ZZZZ</name>
<dbReference type="GO" id="GO:0016491">
    <property type="term" value="F:oxidoreductase activity"/>
    <property type="evidence" value="ECO:0007669"/>
    <property type="project" value="InterPro"/>
</dbReference>
<accession>A0A382XMA3</accession>